<name>A0A2Z2NUZ1_9GAMM</name>
<sequence length="47" mass="5342">MVEHTIILRRTCVAHCKLLQICFTTLSAYRWVLMILSDGEFGVAKSS</sequence>
<reference evidence="1 2" key="1">
    <citation type="submission" date="2016-12" db="EMBL/GenBank/DDBJ databases">
        <authorList>
            <person name="Song W.-J."/>
            <person name="Kurnit D.M."/>
        </authorList>
    </citation>
    <scope>NUCLEOTIDE SEQUENCE [LARGE SCALE GENOMIC DNA]</scope>
    <source>
        <strain evidence="1 2">IMCC3135</strain>
    </source>
</reference>
<accession>A0A2Z2NUZ1</accession>
<gene>
    <name evidence="1" type="ORF">IMCC3135_04055</name>
</gene>
<proteinExistence type="predicted"/>
<dbReference type="Proteomes" id="UP000250079">
    <property type="component" value="Chromosome"/>
</dbReference>
<organism evidence="1 2">
    <name type="scientific">Granulosicoccus antarcticus IMCC3135</name>
    <dbReference type="NCBI Taxonomy" id="1192854"/>
    <lineage>
        <taxon>Bacteria</taxon>
        <taxon>Pseudomonadati</taxon>
        <taxon>Pseudomonadota</taxon>
        <taxon>Gammaproteobacteria</taxon>
        <taxon>Chromatiales</taxon>
        <taxon>Granulosicoccaceae</taxon>
        <taxon>Granulosicoccus</taxon>
    </lineage>
</organism>
<dbReference type="AlphaFoldDB" id="A0A2Z2NUZ1"/>
<dbReference type="EMBL" id="CP018632">
    <property type="protein sequence ID" value="ASJ70924.1"/>
    <property type="molecule type" value="Genomic_DNA"/>
</dbReference>
<keyword evidence="2" id="KW-1185">Reference proteome</keyword>
<evidence type="ECO:0000313" key="1">
    <source>
        <dbReference type="EMBL" id="ASJ70924.1"/>
    </source>
</evidence>
<dbReference type="KEGG" id="gai:IMCC3135_04055"/>
<evidence type="ECO:0000313" key="2">
    <source>
        <dbReference type="Proteomes" id="UP000250079"/>
    </source>
</evidence>
<protein>
    <submittedName>
        <fullName evidence="1">Uncharacterized protein</fullName>
    </submittedName>
</protein>